<dbReference type="PANTHER" id="PTHR35352">
    <property type="entry name" value="COILED-COIL DOMAIN-CONTAINING PROTEIN 150"/>
    <property type="match status" value="1"/>
</dbReference>
<proteinExistence type="predicted"/>
<dbReference type="PANTHER" id="PTHR35352:SF1">
    <property type="entry name" value="COILED-COIL DOMAIN-CONTAINING PROTEIN 150"/>
    <property type="match status" value="1"/>
</dbReference>
<accession>A0A7I8W6K7</accession>
<feature type="coiled-coil region" evidence="1">
    <location>
        <begin position="74"/>
        <end position="172"/>
    </location>
</feature>
<feature type="coiled-coil region" evidence="1">
    <location>
        <begin position="222"/>
        <end position="277"/>
    </location>
</feature>
<feature type="coiled-coil region" evidence="1">
    <location>
        <begin position="610"/>
        <end position="665"/>
    </location>
</feature>
<dbReference type="InterPro" id="IPR038807">
    <property type="entry name" value="CCDC150"/>
</dbReference>
<evidence type="ECO:0000313" key="2">
    <source>
        <dbReference type="EMBL" id="CAD5124182.1"/>
    </source>
</evidence>
<dbReference type="OrthoDB" id="416454at2759"/>
<evidence type="ECO:0000256" key="1">
    <source>
        <dbReference type="SAM" id="Coils"/>
    </source>
</evidence>
<keyword evidence="3" id="KW-1185">Reference proteome</keyword>
<evidence type="ECO:0000313" key="3">
    <source>
        <dbReference type="Proteomes" id="UP000549394"/>
    </source>
</evidence>
<keyword evidence="1" id="KW-0175">Coiled coil</keyword>
<dbReference type="EMBL" id="CAJFCJ010000020">
    <property type="protein sequence ID" value="CAD5124182.1"/>
    <property type="molecule type" value="Genomic_DNA"/>
</dbReference>
<feature type="coiled-coil region" evidence="1">
    <location>
        <begin position="344"/>
        <end position="556"/>
    </location>
</feature>
<reference evidence="2 3" key="1">
    <citation type="submission" date="2020-08" db="EMBL/GenBank/DDBJ databases">
        <authorList>
            <person name="Hejnol A."/>
        </authorList>
    </citation>
    <scope>NUCLEOTIDE SEQUENCE [LARGE SCALE GENOMIC DNA]</scope>
</reference>
<organism evidence="2 3">
    <name type="scientific">Dimorphilus gyrociliatus</name>
    <dbReference type="NCBI Taxonomy" id="2664684"/>
    <lineage>
        <taxon>Eukaryota</taxon>
        <taxon>Metazoa</taxon>
        <taxon>Spiralia</taxon>
        <taxon>Lophotrochozoa</taxon>
        <taxon>Annelida</taxon>
        <taxon>Polychaeta</taxon>
        <taxon>Polychaeta incertae sedis</taxon>
        <taxon>Dinophilidae</taxon>
        <taxon>Dimorphilus</taxon>
    </lineage>
</organism>
<name>A0A7I8W6K7_9ANNE</name>
<sequence>MFSSSNKLVKNVSFSTEMKVEDPEEKALSEIQKHLKVAEKDTQDIAAAVASMTVNSEQTDPSIVERVCKSESAIRTLRSSLDQLRSEKSAFKKRKVEKFSQAADAYEKEVANLQRDIVVLKRKLNKAENEVESAKLLISNNDAIKIKLQRRIDELRAELSREISVRKSLEEAHRSSQKRLQEMECFSSSERDNLSSLTASCSSLKKEMIQIQHEASTERQRRTVTENTLKAIKAERDEFQRKFEITDGQRDKTIKELEKMRIDYSSLMEKLEKAQKAGAVSMVRDEQLREALKEAAAHNAKLLAECEESADKARALSQVSNNEEALKKQLTLEARSKCELRRKLEECQAVLNERNQEIELLRAEQAAALKEKDNLLDEVNDALDNVVEERKNVESQLDELVEELKKVEKERDEYRIEIGQLRERIASSMQHGRAQQQLERTLANLTEQKQRLSYDKGRLESRVDDLQRELEDSGSAKAEAVKLRELVDDLKDSLTKTERDYDLVKADENRLRNELELVRESCNRKERDFQEAVKSRDESLYELKKMKEKANSLNEKSRVAELGWKEALDVSHRERKQLATQLNQVVSAHSQLQSSVDKLQIEMGKRDDKCCKLADENEEFRKKIEELEKERLEWALRSEEQARALNSFTKQVSSVREDVQLLRNQHYPYSSSRFYIEQTD</sequence>
<protein>
    <submittedName>
        <fullName evidence="2">DgyrCDS12480</fullName>
    </submittedName>
</protein>
<comment type="caution">
    <text evidence="2">The sequence shown here is derived from an EMBL/GenBank/DDBJ whole genome shotgun (WGS) entry which is preliminary data.</text>
</comment>
<dbReference type="Proteomes" id="UP000549394">
    <property type="component" value="Unassembled WGS sequence"/>
</dbReference>
<dbReference type="AlphaFoldDB" id="A0A7I8W6K7"/>
<gene>
    <name evidence="2" type="ORF">DGYR_LOCUS11759</name>
</gene>